<evidence type="ECO:0000313" key="1">
    <source>
        <dbReference type="EMBL" id="CAL1297222.1"/>
    </source>
</evidence>
<gene>
    <name evidence="1" type="ORF">LARSCL_LOCUS20186</name>
</gene>
<evidence type="ECO:0000313" key="2">
    <source>
        <dbReference type="Proteomes" id="UP001497382"/>
    </source>
</evidence>
<name>A0AAV2BMM8_9ARAC</name>
<dbReference type="EMBL" id="CAXIEN010000418">
    <property type="protein sequence ID" value="CAL1297222.1"/>
    <property type="molecule type" value="Genomic_DNA"/>
</dbReference>
<proteinExistence type="predicted"/>
<sequence>MLNIFPSCPESVQNFHCHYKLVTLFMDELCIQFCEDRTMVASYLQIFTTR</sequence>
<accession>A0AAV2BMM8</accession>
<organism evidence="1 2">
    <name type="scientific">Larinioides sclopetarius</name>
    <dbReference type="NCBI Taxonomy" id="280406"/>
    <lineage>
        <taxon>Eukaryota</taxon>
        <taxon>Metazoa</taxon>
        <taxon>Ecdysozoa</taxon>
        <taxon>Arthropoda</taxon>
        <taxon>Chelicerata</taxon>
        <taxon>Arachnida</taxon>
        <taxon>Araneae</taxon>
        <taxon>Araneomorphae</taxon>
        <taxon>Entelegynae</taxon>
        <taxon>Araneoidea</taxon>
        <taxon>Araneidae</taxon>
        <taxon>Larinioides</taxon>
    </lineage>
</organism>
<dbReference type="Proteomes" id="UP001497382">
    <property type="component" value="Unassembled WGS sequence"/>
</dbReference>
<reference evidence="1 2" key="1">
    <citation type="submission" date="2024-04" db="EMBL/GenBank/DDBJ databases">
        <authorList>
            <person name="Rising A."/>
            <person name="Reimegard J."/>
            <person name="Sonavane S."/>
            <person name="Akerstrom W."/>
            <person name="Nylinder S."/>
            <person name="Hedman E."/>
            <person name="Kallberg Y."/>
        </authorList>
    </citation>
    <scope>NUCLEOTIDE SEQUENCE [LARGE SCALE GENOMIC DNA]</scope>
</reference>
<comment type="caution">
    <text evidence="1">The sequence shown here is derived from an EMBL/GenBank/DDBJ whole genome shotgun (WGS) entry which is preliminary data.</text>
</comment>
<dbReference type="AlphaFoldDB" id="A0AAV2BMM8"/>
<protein>
    <submittedName>
        <fullName evidence="1">Uncharacterized protein</fullName>
    </submittedName>
</protein>
<keyword evidence="2" id="KW-1185">Reference proteome</keyword>